<gene>
    <name evidence="1" type="ORF">BVL65_04490</name>
    <name evidence="2" type="ORF">CJ213_01145</name>
</gene>
<dbReference type="AlphaFoldDB" id="A0A9X7FEP9"/>
<reference evidence="2 4" key="3">
    <citation type="submission" date="2017-09" db="EMBL/GenBank/DDBJ databases">
        <title>Bacterial strain isolated from the female urinary microbiota.</title>
        <authorList>
            <person name="Thomas-White K."/>
            <person name="Kumar N."/>
            <person name="Forster S."/>
            <person name="Putonti C."/>
            <person name="Lawley T."/>
            <person name="Wolfe A.J."/>
        </authorList>
    </citation>
    <scope>NUCLEOTIDE SEQUENCE [LARGE SCALE GENOMIC DNA]</scope>
    <source>
        <strain evidence="2 4">UMB0411</strain>
    </source>
</reference>
<evidence type="ECO:0000313" key="3">
    <source>
        <dbReference type="Proteomes" id="UP000186260"/>
    </source>
</evidence>
<organism evidence="2 4">
    <name type="scientific">Gardnerella swidsinskii</name>
    <dbReference type="NCBI Taxonomy" id="2792979"/>
    <lineage>
        <taxon>Bacteria</taxon>
        <taxon>Bacillati</taxon>
        <taxon>Actinomycetota</taxon>
        <taxon>Actinomycetes</taxon>
        <taxon>Bifidobacteriales</taxon>
        <taxon>Bifidobacteriaceae</taxon>
        <taxon>Gardnerella</taxon>
    </lineage>
</organism>
<reference evidence="1" key="2">
    <citation type="submission" date="2017-01" db="EMBL/GenBank/DDBJ databases">
        <authorList>
            <person name="Timinskas A."/>
        </authorList>
    </citation>
    <scope>NUCLEOTIDE SEQUENCE</scope>
    <source>
        <strain evidence="1">GV37</strain>
    </source>
</reference>
<evidence type="ECO:0000313" key="2">
    <source>
        <dbReference type="EMBL" id="PMC54777.1"/>
    </source>
</evidence>
<dbReference type="RefSeq" id="WP_012914156.1">
    <property type="nucleotide sequence ID" value="NZ_CP019058.1"/>
</dbReference>
<name>A0A9X7FEP9_9BIFI</name>
<dbReference type="Proteomes" id="UP000186260">
    <property type="component" value="Chromosome"/>
</dbReference>
<evidence type="ECO:0000313" key="4">
    <source>
        <dbReference type="Proteomes" id="UP000235293"/>
    </source>
</evidence>
<evidence type="ECO:0000313" key="1">
    <source>
        <dbReference type="EMBL" id="APW18818.1"/>
    </source>
</evidence>
<proteinExistence type="predicted"/>
<reference evidence="3" key="1">
    <citation type="submission" date="2017-01" db="EMBL/GenBank/DDBJ databases">
        <title>Gardnerella vaginalis bacteremia associated with severe acute encephalopathy in a young female patient: Case Report and characterization of the isolate.</title>
        <authorList>
            <person name="Tankovic J."/>
            <person name="Timinskas A."/>
            <person name="Zilnyte M."/>
            <person name="Janulaitiene M."/>
            <person name="Zvirbliene A."/>
            <person name="Pleckaityte M."/>
        </authorList>
    </citation>
    <scope>NUCLEOTIDE SEQUENCE [LARGE SCALE GENOMIC DNA]</scope>
    <source>
        <strain evidence="3">GV37</strain>
    </source>
</reference>
<sequence>MELYDGKKEFISLYIKNRFNKEELEKSSSLLWAAYCKTNKEKNNIIDVDVSKWAIDQYLEKYSYLKNGKCKKQYEGKSKHKFEIVKDGIVYHGDTMTSFGNFIRKYFVLTEGLKGMRSVGKIRCADKIIAGSKLPKRMEDFSKLAHSKGNLIPVPLYFNRERSGEYADSDYWDIVMYCIFKWCHSYDDKYLFELLNRYNGNDHMAESVFRFKKWMDNFNNNWKEFVRLNYLGAFVDQQSNSWYPKEFWTNHFAFNRKIDELSSDEFYKAVDLICNCIEDRNKNLSI</sequence>
<dbReference type="EMBL" id="PNGY01000001">
    <property type="protein sequence ID" value="PMC54777.1"/>
    <property type="molecule type" value="Genomic_DNA"/>
</dbReference>
<dbReference type="EMBL" id="CP019058">
    <property type="protein sequence ID" value="APW18818.1"/>
    <property type="molecule type" value="Genomic_DNA"/>
</dbReference>
<dbReference type="Proteomes" id="UP000235293">
    <property type="component" value="Unassembled WGS sequence"/>
</dbReference>
<reference evidence="1" key="4">
    <citation type="journal article" date="2021" name="Pathogens">
        <title>Discrimination of Gardnerella Species by Combining MALDI-TOF Protein Profile, Chaperonin cpn60 Sequences, and Phenotypic Characteristics.</title>
        <authorList>
            <person name="Bulavaite A."/>
            <person name="Maier T."/>
            <person name="Pleckaityte M."/>
        </authorList>
    </citation>
    <scope>NUCLEOTIDE SEQUENCE</scope>
    <source>
        <strain evidence="1">GV37</strain>
    </source>
</reference>
<accession>A0A9X7FEP9</accession>
<protein>
    <submittedName>
        <fullName evidence="2">Uncharacterized protein</fullName>
    </submittedName>
</protein>
<keyword evidence="3" id="KW-1185">Reference proteome</keyword>